<name>A0ACD1H1M4_9EURO</name>
<dbReference type="Proteomes" id="UP000249661">
    <property type="component" value="Unassembled WGS sequence"/>
</dbReference>
<evidence type="ECO:0000313" key="1">
    <source>
        <dbReference type="EMBL" id="RAH67511.1"/>
    </source>
</evidence>
<organism evidence="1 2">
    <name type="scientific">Aspergillus aculeatinus CBS 121060</name>
    <dbReference type="NCBI Taxonomy" id="1448322"/>
    <lineage>
        <taxon>Eukaryota</taxon>
        <taxon>Fungi</taxon>
        <taxon>Dikarya</taxon>
        <taxon>Ascomycota</taxon>
        <taxon>Pezizomycotina</taxon>
        <taxon>Eurotiomycetes</taxon>
        <taxon>Eurotiomycetidae</taxon>
        <taxon>Eurotiales</taxon>
        <taxon>Aspergillaceae</taxon>
        <taxon>Aspergillus</taxon>
        <taxon>Aspergillus subgen. Circumdati</taxon>
    </lineage>
</organism>
<dbReference type="EMBL" id="KZ824973">
    <property type="protein sequence ID" value="RAH67511.1"/>
    <property type="molecule type" value="Genomic_DNA"/>
</dbReference>
<accession>A0ACD1H1M4</accession>
<sequence length="123" mass="14313">MMLGSIRIARRLRGPEGDRSRRFRLSSHHYAGLGDWRQKARKITGERRQRSGVVFSCTGSWWSAKFVEIHMLMLDGTGTVRYLNCLVDDSLKTYRARQSCQSHQRRRGVKPSHGLMNWVGMLY</sequence>
<keyword evidence="2" id="KW-1185">Reference proteome</keyword>
<proteinExistence type="predicted"/>
<evidence type="ECO:0000313" key="2">
    <source>
        <dbReference type="Proteomes" id="UP000249661"/>
    </source>
</evidence>
<protein>
    <submittedName>
        <fullName evidence="1">Uncharacterized protein</fullName>
    </submittedName>
</protein>
<reference evidence="1" key="1">
    <citation type="submission" date="2018-02" db="EMBL/GenBank/DDBJ databases">
        <title>The genomes of Aspergillus section Nigri reveals drivers in fungal speciation.</title>
        <authorList>
            <consortium name="DOE Joint Genome Institute"/>
            <person name="Vesth T.C."/>
            <person name="Nybo J."/>
            <person name="Theobald S."/>
            <person name="Brandl J."/>
            <person name="Frisvad J.C."/>
            <person name="Nielsen K.F."/>
            <person name="Lyhne E.K."/>
            <person name="Kogle M.E."/>
            <person name="Kuo A."/>
            <person name="Riley R."/>
            <person name="Clum A."/>
            <person name="Nolan M."/>
            <person name="Lipzen A."/>
            <person name="Salamov A."/>
            <person name="Henrissat B."/>
            <person name="Wiebenga A."/>
            <person name="De vries R.P."/>
            <person name="Grigoriev I.V."/>
            <person name="Mortensen U.H."/>
            <person name="Andersen M.R."/>
            <person name="Baker S.E."/>
        </authorList>
    </citation>
    <scope>NUCLEOTIDE SEQUENCE</scope>
    <source>
        <strain evidence="1">CBS 121060</strain>
    </source>
</reference>
<gene>
    <name evidence="1" type="ORF">BO66DRAFT_152784</name>
</gene>